<name>A0A9W7SQ10_9PEZI</name>
<dbReference type="AlphaFoldDB" id="A0A9W7SQ10"/>
<reference evidence="5 6" key="1">
    <citation type="journal article" date="2018" name="IMA Fungus">
        <title>IMA Genome-F 10: Nine draft genome sequences of Claviceps purpurea s.lat., including C. arundinis, C. humidiphila, and C. cf. spartinae, pseudomolecules for the pitch canker pathogen Fusarium circinatum, draft genome of Davidsoniella eucalypti, Grosmannia galeiformis, Quambalaria eucalypti, and Teratosphaeria destructans.</title>
        <authorList>
            <person name="Wingfield B.D."/>
            <person name="Liu M."/>
            <person name="Nguyen H.D."/>
            <person name="Lane F.A."/>
            <person name="Morgan S.W."/>
            <person name="De Vos L."/>
            <person name="Wilken P.M."/>
            <person name="Duong T.A."/>
            <person name="Aylward J."/>
            <person name="Coetzee M.P."/>
            <person name="Dadej K."/>
            <person name="De Beer Z.W."/>
            <person name="Findlay W."/>
            <person name="Havenga M."/>
            <person name="Kolarik M."/>
            <person name="Menzies J.G."/>
            <person name="Naidoo K."/>
            <person name="Pochopski O."/>
            <person name="Shoukouhi P."/>
            <person name="Santana Q.C."/>
            <person name="Seifert K.A."/>
            <person name="Soal N."/>
            <person name="Steenkamp E.T."/>
            <person name="Tatham C.T."/>
            <person name="van der Nest M.A."/>
            <person name="Wingfield M.J."/>
        </authorList>
    </citation>
    <scope>NUCLEOTIDE SEQUENCE [LARGE SCALE GENOMIC DNA]</scope>
    <source>
        <strain evidence="5">CMW44962</strain>
    </source>
</reference>
<gene>
    <name evidence="5" type="ORF">Tdes44962_MAKER00443</name>
</gene>
<keyword evidence="4" id="KW-0187">Copper transport</keyword>
<keyword evidence="3 4" id="KW-0472">Membrane</keyword>
<dbReference type="GO" id="GO:0005375">
    <property type="term" value="F:copper ion transmembrane transporter activity"/>
    <property type="evidence" value="ECO:0007669"/>
    <property type="project" value="UniProtKB-UniRule"/>
</dbReference>
<dbReference type="InterPro" id="IPR007274">
    <property type="entry name" value="Cop_transporter"/>
</dbReference>
<keyword evidence="4" id="KW-0406">Ion transport</keyword>
<evidence type="ECO:0000256" key="1">
    <source>
        <dbReference type="ARBA" id="ARBA00022692"/>
    </source>
</evidence>
<comment type="caution">
    <text evidence="5">The sequence shown here is derived from an EMBL/GenBank/DDBJ whole genome shotgun (WGS) entry which is preliminary data.</text>
</comment>
<protein>
    <recommendedName>
        <fullName evidence="4">Copper transport protein</fullName>
    </recommendedName>
</protein>
<keyword evidence="1 4" id="KW-0812">Transmembrane</keyword>
<evidence type="ECO:0000313" key="6">
    <source>
        <dbReference type="Proteomes" id="UP001138500"/>
    </source>
</evidence>
<comment type="subcellular location">
    <subcellularLocation>
        <location evidence="4">Membrane</location>
        <topology evidence="4">Multi-pass membrane protein</topology>
    </subcellularLocation>
</comment>
<keyword evidence="2 4" id="KW-1133">Transmembrane helix</keyword>
<evidence type="ECO:0000256" key="4">
    <source>
        <dbReference type="RuleBase" id="RU367022"/>
    </source>
</evidence>
<sequence length="72" mass="7325">MAEVPVGRPWRVGGGAQVAVLDTVLAGVGYLLMVAVMTMNVGYFMSVLAGAFVGSFVFGGWTGPADAHTGCC</sequence>
<comment type="similarity">
    <text evidence="4">Belongs to the copper transporter (Ctr) (TC 1.A.56) family. SLC31A subfamily.</text>
</comment>
<dbReference type="EMBL" id="RIBY02001978">
    <property type="protein sequence ID" value="KAH9826481.1"/>
    <property type="molecule type" value="Genomic_DNA"/>
</dbReference>
<organism evidence="5 6">
    <name type="scientific">Teratosphaeria destructans</name>
    <dbReference type="NCBI Taxonomy" id="418781"/>
    <lineage>
        <taxon>Eukaryota</taxon>
        <taxon>Fungi</taxon>
        <taxon>Dikarya</taxon>
        <taxon>Ascomycota</taxon>
        <taxon>Pezizomycotina</taxon>
        <taxon>Dothideomycetes</taxon>
        <taxon>Dothideomycetidae</taxon>
        <taxon>Mycosphaerellales</taxon>
        <taxon>Teratosphaeriaceae</taxon>
        <taxon>Teratosphaeria</taxon>
    </lineage>
</organism>
<keyword evidence="4" id="KW-0186">Copper</keyword>
<evidence type="ECO:0000256" key="2">
    <source>
        <dbReference type="ARBA" id="ARBA00022989"/>
    </source>
</evidence>
<proteinExistence type="inferred from homology"/>
<feature type="transmembrane region" description="Helical" evidence="4">
    <location>
        <begin position="41"/>
        <end position="61"/>
    </location>
</feature>
<evidence type="ECO:0000313" key="5">
    <source>
        <dbReference type="EMBL" id="KAH9826481.1"/>
    </source>
</evidence>
<reference evidence="5 6" key="2">
    <citation type="journal article" date="2021" name="Curr. Genet.">
        <title>Genetic response to nitrogen starvation in the aggressive Eucalyptus foliar pathogen Teratosphaeria destructans.</title>
        <authorList>
            <person name="Havenga M."/>
            <person name="Wingfield B.D."/>
            <person name="Wingfield M.J."/>
            <person name="Dreyer L.L."/>
            <person name="Roets F."/>
            <person name="Aylward J."/>
        </authorList>
    </citation>
    <scope>NUCLEOTIDE SEQUENCE [LARGE SCALE GENOMIC DNA]</scope>
    <source>
        <strain evidence="5">CMW44962</strain>
    </source>
</reference>
<dbReference type="OrthoDB" id="73901at2759"/>
<dbReference type="GO" id="GO:0016020">
    <property type="term" value="C:membrane"/>
    <property type="evidence" value="ECO:0007669"/>
    <property type="project" value="UniProtKB-SubCell"/>
</dbReference>
<feature type="transmembrane region" description="Helical" evidence="4">
    <location>
        <begin position="12"/>
        <end position="34"/>
    </location>
</feature>
<accession>A0A9W7SQ10</accession>
<dbReference type="Proteomes" id="UP001138500">
    <property type="component" value="Unassembled WGS sequence"/>
</dbReference>
<evidence type="ECO:0000256" key="3">
    <source>
        <dbReference type="ARBA" id="ARBA00023136"/>
    </source>
</evidence>
<dbReference type="Pfam" id="PF04145">
    <property type="entry name" value="Ctr"/>
    <property type="match status" value="1"/>
</dbReference>
<keyword evidence="4" id="KW-0813">Transport</keyword>
<keyword evidence="6" id="KW-1185">Reference proteome</keyword>